<dbReference type="Proteomes" id="UP001149860">
    <property type="component" value="Chromosome"/>
</dbReference>
<gene>
    <name evidence="1" type="ORF">O0236_008740</name>
</gene>
<sequence length="121" mass="13488">MLLSQQNIDRYVMESATGAESRSTWDVYDTPSYYVTKYYAEEILKKSGLKYTVIRPAILSDGDETNTISIDGNGHNDVVFRADVAAVVVKCLHDTRAFNQGFNLYGGTTSIDESFDELNAN</sequence>
<reference evidence="1" key="1">
    <citation type="submission" date="2024-08" db="EMBL/GenBank/DDBJ databases">
        <title>Lentilactobacillus sp. nov., isolated from tree bark.</title>
        <authorList>
            <person name="Phuengjayaem S."/>
            <person name="Tanasupawat S."/>
        </authorList>
    </citation>
    <scope>NUCLEOTIDE SEQUENCE</scope>
    <source>
        <strain evidence="1">SPB1-3</strain>
    </source>
</reference>
<evidence type="ECO:0000313" key="1">
    <source>
        <dbReference type="EMBL" id="XFD39473.1"/>
    </source>
</evidence>
<dbReference type="EMBL" id="CP168151">
    <property type="protein sequence ID" value="XFD39473.1"/>
    <property type="molecule type" value="Genomic_DNA"/>
</dbReference>
<proteinExistence type="predicted"/>
<accession>A0ACD5DDK4</accession>
<keyword evidence="1" id="KW-0560">Oxidoreductase</keyword>
<name>A0ACD5DDK4_9LACO</name>
<protein>
    <submittedName>
        <fullName evidence="1">NAD(P)-binding oxidoreductase</fullName>
        <ecNumber evidence="1">1.1.1.-</ecNumber>
    </submittedName>
</protein>
<dbReference type="EC" id="1.1.1.-" evidence="1"/>
<evidence type="ECO:0000313" key="2">
    <source>
        <dbReference type="Proteomes" id="UP001149860"/>
    </source>
</evidence>
<organism evidence="1 2">
    <name type="scientific">Lentilactobacillus terminaliae</name>
    <dbReference type="NCBI Taxonomy" id="3003483"/>
    <lineage>
        <taxon>Bacteria</taxon>
        <taxon>Bacillati</taxon>
        <taxon>Bacillota</taxon>
        <taxon>Bacilli</taxon>
        <taxon>Lactobacillales</taxon>
        <taxon>Lactobacillaceae</taxon>
        <taxon>Lentilactobacillus</taxon>
    </lineage>
</organism>
<keyword evidence="2" id="KW-1185">Reference proteome</keyword>